<name>A0A1Q9ACI9_9HYPH</name>
<dbReference type="AlphaFoldDB" id="A0A1Q9ACI9"/>
<gene>
    <name evidence="1" type="ORF">BJF92_14405</name>
</gene>
<accession>A0A1Q9ACI9</accession>
<proteinExistence type="predicted"/>
<evidence type="ECO:0000313" key="2">
    <source>
        <dbReference type="Proteomes" id="UP000186143"/>
    </source>
</evidence>
<comment type="caution">
    <text evidence="1">The sequence shown here is derived from an EMBL/GenBank/DDBJ whole genome shotgun (WGS) entry which is preliminary data.</text>
</comment>
<organism evidence="1 2">
    <name type="scientific">Xaviernesmea rhizosphaerae</name>
    <dbReference type="NCBI Taxonomy" id="1672749"/>
    <lineage>
        <taxon>Bacteria</taxon>
        <taxon>Pseudomonadati</taxon>
        <taxon>Pseudomonadota</taxon>
        <taxon>Alphaproteobacteria</taxon>
        <taxon>Hyphomicrobiales</taxon>
        <taxon>Rhizobiaceae</taxon>
        <taxon>Rhizobium/Agrobacterium group</taxon>
        <taxon>Xaviernesmea</taxon>
    </lineage>
</organism>
<dbReference type="Proteomes" id="UP000186143">
    <property type="component" value="Unassembled WGS sequence"/>
</dbReference>
<evidence type="ECO:0000313" key="1">
    <source>
        <dbReference type="EMBL" id="OLP52607.1"/>
    </source>
</evidence>
<dbReference type="EMBL" id="MKIO01000047">
    <property type="protein sequence ID" value="OLP52607.1"/>
    <property type="molecule type" value="Genomic_DNA"/>
</dbReference>
<sequence>MRTAGAKAQDNARSDRGENVQRVMIGALDMIDKAPYRTLAEASALMKVVQLLLQNLATSEAMAQPELHRSFLEFAVRHKDAALAFMADAGPRLDARVYGALSVN</sequence>
<reference evidence="1 2" key="1">
    <citation type="submission" date="2016-09" db="EMBL/GenBank/DDBJ databases">
        <title>Rhizobium sp. nov., a novel species isolated from the rice rhizosphere.</title>
        <authorList>
            <person name="Zhao J."/>
            <person name="Zhang X."/>
        </authorList>
    </citation>
    <scope>NUCLEOTIDE SEQUENCE [LARGE SCALE GENOMIC DNA]</scope>
    <source>
        <strain evidence="1 2">MH17</strain>
    </source>
</reference>
<protein>
    <submittedName>
        <fullName evidence="1">Uncharacterized protein</fullName>
    </submittedName>
</protein>